<protein>
    <recommendedName>
        <fullName evidence="4">Sel1 repeat family protein</fullName>
    </recommendedName>
</protein>
<accession>A0ABN1JTY6</accession>
<feature type="signal peptide" evidence="1">
    <location>
        <begin position="1"/>
        <end position="24"/>
    </location>
</feature>
<comment type="caution">
    <text evidence="2">The sequence shown here is derived from an EMBL/GenBank/DDBJ whole genome shotgun (WGS) entry which is preliminary data.</text>
</comment>
<dbReference type="InterPro" id="IPR011990">
    <property type="entry name" value="TPR-like_helical_dom_sf"/>
</dbReference>
<evidence type="ECO:0000256" key="1">
    <source>
        <dbReference type="SAM" id="SignalP"/>
    </source>
</evidence>
<dbReference type="Proteomes" id="UP001500736">
    <property type="component" value="Unassembled WGS sequence"/>
</dbReference>
<dbReference type="EMBL" id="BAAAGF010000003">
    <property type="protein sequence ID" value="GAA0746593.1"/>
    <property type="molecule type" value="Genomic_DNA"/>
</dbReference>
<evidence type="ECO:0008006" key="4">
    <source>
        <dbReference type="Google" id="ProtNLM"/>
    </source>
</evidence>
<dbReference type="Gene3D" id="1.25.40.10">
    <property type="entry name" value="Tetratricopeptide repeat domain"/>
    <property type="match status" value="1"/>
</dbReference>
<feature type="chain" id="PRO_5045554348" description="Sel1 repeat family protein" evidence="1">
    <location>
        <begin position="25"/>
        <end position="296"/>
    </location>
</feature>
<evidence type="ECO:0000313" key="3">
    <source>
        <dbReference type="Proteomes" id="UP001500736"/>
    </source>
</evidence>
<keyword evidence="1" id="KW-0732">Signal</keyword>
<organism evidence="2 3">
    <name type="scientific">Gaetbulibacter jejuensis</name>
    <dbReference type="NCBI Taxonomy" id="584607"/>
    <lineage>
        <taxon>Bacteria</taxon>
        <taxon>Pseudomonadati</taxon>
        <taxon>Bacteroidota</taxon>
        <taxon>Flavobacteriia</taxon>
        <taxon>Flavobacteriales</taxon>
        <taxon>Flavobacteriaceae</taxon>
        <taxon>Gaetbulibacter</taxon>
    </lineage>
</organism>
<name>A0ABN1JTY6_9FLAO</name>
<dbReference type="RefSeq" id="WP_343798424.1">
    <property type="nucleotide sequence ID" value="NZ_BAAAGF010000003.1"/>
</dbReference>
<reference evidence="2 3" key="1">
    <citation type="journal article" date="2019" name="Int. J. Syst. Evol. Microbiol.">
        <title>The Global Catalogue of Microorganisms (GCM) 10K type strain sequencing project: providing services to taxonomists for standard genome sequencing and annotation.</title>
        <authorList>
            <consortium name="The Broad Institute Genomics Platform"/>
            <consortium name="The Broad Institute Genome Sequencing Center for Infectious Disease"/>
            <person name="Wu L."/>
            <person name="Ma J."/>
        </authorList>
    </citation>
    <scope>NUCLEOTIDE SEQUENCE [LARGE SCALE GENOMIC DNA]</scope>
    <source>
        <strain evidence="2 3">JCM 15976</strain>
    </source>
</reference>
<sequence>MKHIRIIIITILLSSFSVQNSLFAQSSSEQRFQTKLNQTLEKNKKGLIDYDTTFKEIWSHLQFVSKEKEKLNCVNNNRKALQEIDMLYPIYKAMREGRYIPVYNPITEKCNDCEISLGLVKYAANSGNADANWYLGLLYDSTSRFHSDFNFKPDFQKFQDYLSKAHQLGHNEAAIVLANAFENKQKYSKAVEWYVKVKSHLRSQALTSVSVIYREGKGDVVKDQKTANDYLVAAVNDKGSDPSSKEYAQFLYAKYLYLGIEGFNKDIQTAKKILQALNYKEDYSAEKFIKEHNIKF</sequence>
<proteinExistence type="predicted"/>
<evidence type="ECO:0000313" key="2">
    <source>
        <dbReference type="EMBL" id="GAA0746593.1"/>
    </source>
</evidence>
<keyword evidence="3" id="KW-1185">Reference proteome</keyword>
<dbReference type="SUPFAM" id="SSF81901">
    <property type="entry name" value="HCP-like"/>
    <property type="match status" value="1"/>
</dbReference>
<gene>
    <name evidence="2" type="ORF">GCM10009431_23080</name>
</gene>